<evidence type="ECO:0000313" key="2">
    <source>
        <dbReference type="Proteomes" id="UP000178583"/>
    </source>
</evidence>
<dbReference type="Proteomes" id="UP000178583">
    <property type="component" value="Unassembled WGS sequence"/>
</dbReference>
<accession>A0A1F5EEE5</accession>
<dbReference type="EMBL" id="MEZY01000009">
    <property type="protein sequence ID" value="OGD65596.1"/>
    <property type="molecule type" value="Genomic_DNA"/>
</dbReference>
<protein>
    <submittedName>
        <fullName evidence="1">Uncharacterized protein</fullName>
    </submittedName>
</protein>
<organism evidence="1 2">
    <name type="scientific">Candidatus Berkelbacteria bacterium RIFOXYA2_FULL_43_10</name>
    <dbReference type="NCBI Taxonomy" id="1797472"/>
    <lineage>
        <taxon>Bacteria</taxon>
        <taxon>Candidatus Berkelbacteria</taxon>
    </lineage>
</organism>
<reference evidence="1 2" key="1">
    <citation type="journal article" date="2016" name="Nat. Commun.">
        <title>Thousands of microbial genomes shed light on interconnected biogeochemical processes in an aquifer system.</title>
        <authorList>
            <person name="Anantharaman K."/>
            <person name="Brown C.T."/>
            <person name="Hug L.A."/>
            <person name="Sharon I."/>
            <person name="Castelle C.J."/>
            <person name="Probst A.J."/>
            <person name="Thomas B.C."/>
            <person name="Singh A."/>
            <person name="Wilkins M.J."/>
            <person name="Karaoz U."/>
            <person name="Brodie E.L."/>
            <person name="Williams K.H."/>
            <person name="Hubbard S.S."/>
            <person name="Banfield J.F."/>
        </authorList>
    </citation>
    <scope>NUCLEOTIDE SEQUENCE [LARGE SCALE GENOMIC DNA]</scope>
</reference>
<sequence>MYYGITSVETRTPARTGGGIPVEICRCHLVPKDIATMKVVSHSFPEGTTFRFEGGTFHRGGDEDVPCHYLIAEHGDENLQLEKGVAGVNRYVAILRFDGSYRLFSTSSTMYGGYIHDEEGINYWMLDPKSGETMYCWGSGIKRQMLRVSLGQWGQIDAVVGGWHAYEYVVRYWEHLRETEGLELSPPSRTGWDERDLRLVCDLVTMRLRQLEGGGAREVGE</sequence>
<proteinExistence type="predicted"/>
<gene>
    <name evidence="1" type="ORF">A2215_03195</name>
</gene>
<comment type="caution">
    <text evidence="1">The sequence shown here is derived from an EMBL/GenBank/DDBJ whole genome shotgun (WGS) entry which is preliminary data.</text>
</comment>
<evidence type="ECO:0000313" key="1">
    <source>
        <dbReference type="EMBL" id="OGD65596.1"/>
    </source>
</evidence>
<name>A0A1F5EEE5_9BACT</name>
<dbReference type="AlphaFoldDB" id="A0A1F5EEE5"/>